<evidence type="ECO:0000259" key="7">
    <source>
        <dbReference type="Pfam" id="PF19077"/>
    </source>
</evidence>
<feature type="region of interest" description="Disordered" evidence="4">
    <location>
        <begin position="862"/>
        <end position="886"/>
    </location>
</feature>
<feature type="compositionally biased region" description="Polar residues" evidence="4">
    <location>
        <begin position="1013"/>
        <end position="1023"/>
    </location>
</feature>
<feature type="compositionally biased region" description="Polar residues" evidence="4">
    <location>
        <begin position="863"/>
        <end position="886"/>
    </location>
</feature>
<keyword evidence="5" id="KW-0472">Membrane</keyword>
<dbReference type="InterPro" id="IPR011936">
    <property type="entry name" value="Myxo_disulph_rpt"/>
</dbReference>
<feature type="signal peptide" evidence="6">
    <location>
        <begin position="1"/>
        <end position="24"/>
    </location>
</feature>
<dbReference type="GO" id="GO:0004222">
    <property type="term" value="F:metalloendopeptidase activity"/>
    <property type="evidence" value="ECO:0007669"/>
    <property type="project" value="TreeGrafter"/>
</dbReference>
<name>A0A848LLY9_9BACT</name>
<feature type="compositionally biased region" description="Polar residues" evidence="4">
    <location>
        <begin position="950"/>
        <end position="961"/>
    </location>
</feature>
<evidence type="ECO:0000256" key="6">
    <source>
        <dbReference type="SAM" id="SignalP"/>
    </source>
</evidence>
<dbReference type="PANTHER" id="PTHR46130:SF3">
    <property type="entry name" value="CHROMOSOME UNDETERMINED SCAFFOLD_33, WHOLE GENOME SHOTGUN SEQUENCE"/>
    <property type="match status" value="1"/>
</dbReference>
<dbReference type="GO" id="GO:0007166">
    <property type="term" value="P:cell surface receptor signaling pathway"/>
    <property type="evidence" value="ECO:0007669"/>
    <property type="project" value="TreeGrafter"/>
</dbReference>
<comment type="caution">
    <text evidence="8">The sequence shown here is derived from an EMBL/GenBank/DDBJ whole genome shotgun (WGS) entry which is preliminary data.</text>
</comment>
<feature type="chain" id="PRO_5032723653" evidence="6">
    <location>
        <begin position="25"/>
        <end position="1247"/>
    </location>
</feature>
<keyword evidence="5" id="KW-0812">Transmembrane</keyword>
<evidence type="ECO:0000256" key="3">
    <source>
        <dbReference type="ARBA" id="ARBA00023157"/>
    </source>
</evidence>
<dbReference type="EMBL" id="JABBJJ010000146">
    <property type="protein sequence ID" value="NMO18663.1"/>
    <property type="molecule type" value="Genomic_DNA"/>
</dbReference>
<feature type="region of interest" description="Disordered" evidence="4">
    <location>
        <begin position="1002"/>
        <end position="1028"/>
    </location>
</feature>
<evidence type="ECO:0000256" key="5">
    <source>
        <dbReference type="SAM" id="Phobius"/>
    </source>
</evidence>
<keyword evidence="1 6" id="KW-0732">Signal</keyword>
<keyword evidence="2" id="KW-0677">Repeat</keyword>
<feature type="region of interest" description="Disordered" evidence="4">
    <location>
        <begin position="26"/>
        <end position="64"/>
    </location>
</feature>
<feature type="region of interest" description="Disordered" evidence="4">
    <location>
        <begin position="765"/>
        <end position="791"/>
    </location>
</feature>
<feature type="domain" description="Bacterial Ig-like" evidence="7">
    <location>
        <begin position="776"/>
        <end position="849"/>
    </location>
</feature>
<evidence type="ECO:0000313" key="8">
    <source>
        <dbReference type="EMBL" id="NMO18663.1"/>
    </source>
</evidence>
<dbReference type="RefSeq" id="WP_169347927.1">
    <property type="nucleotide sequence ID" value="NZ_JABBJJ010000146.1"/>
</dbReference>
<dbReference type="PANTHER" id="PTHR46130">
    <property type="entry name" value="LAMGL DOMAIN-CONTAINING PROTEIN"/>
    <property type="match status" value="1"/>
</dbReference>
<dbReference type="NCBIfam" id="NF033510">
    <property type="entry name" value="Ca_tandemer"/>
    <property type="match status" value="4"/>
</dbReference>
<feature type="compositionally biased region" description="Polar residues" evidence="4">
    <location>
        <begin position="765"/>
        <end position="782"/>
    </location>
</feature>
<feature type="compositionally biased region" description="Polar residues" evidence="4">
    <location>
        <begin position="1109"/>
        <end position="1124"/>
    </location>
</feature>
<sequence length="1247" mass="126613">MNTRTLLKSAALALALVTSLTGCETNVSKSSTPEPVLASQTSSVVGDGRLQSNEQCDDGNTTSGDGCSATGTIETGYLCHVPGRLCSLASLCGNNAIDPGEACDDGNTTQEGNGCTATCDLSLCGNGAPNNRQWPNFDQEICDDGNRFEGDGCSRLCEVEPGFACAGSPSRCVTAGIAVFNTGVDDNNRRLESGADPHWFYSGTTTGAALGTEFANDWPQEVQTARFMAAPLGAPTCVYQDFMVPTTTNISQFRVRIATFNDNAFESARVNGVPITPVIVSEPAGQPWQKSIIRELGTNAAWRHGLNRIELCNENQENPPNAFRYLFVDAYDDRCGDGDISPREECDDGDATSGDGCSVTCAIEPGYACVGEPSVCTQSCGNGTLNPGEECDDGNTTNNDGCNTSCRVEPPYSCPTPGEACVQTCGNSAIDPSEQCDDGNVVGSDGCSAACRIESGYECSGTPSVCVPRCGNSRLDSGEQCDDGNTRLNDGCSNACTLELGYACPTPGQACVQTCGNGNVNPGEQCDDGNQNPGDGCGIICDIESGYACSTPATGPSVCTRSCGNGTLNTNEECDDGDTDSGDGCSASCRVETGYSCTNAPNTPSACATDCGDGIRAGTETCDDANETAGDGCSATCQVESGYSCPTPGQLCVETCGNGTVNPGEQCDDNNTTPGDGCSAACVVESGYTCSGSAPSACRTTCGDGIRAGAEVCDDGNLENGDACSSRCLLGNGETCNASGVCDSGYCRPSNPSVCADPNQTTTPVITGPANGSTVGTQTPAINGTGTPGNTVTVREGSTVICTATVDANGNWTCTPTTPLPEGPHTITATATSGTGTSPASTPVTFTVDLEAPPPAPVITGPANGSTVSTQTPPITGTSTPNSTVTVREGSTVICTATTNSAGNWTCTPTTPLPEGSHTITATATNTSGETGPASTPVTFDVDLTPVTTPVITGPANNTTVGTQTPPINGTGTPGNTVTVREGSTVLCTATVDANGNWSCTPTTPLPEGPHTITATASDNTGDTSPPSTPVTFTVDLTPLAAPVITGPANNSILNNPSPAISGTGTAGTTVTVREGDTVICTATVAANGSWSCTPATPLADGAHNITATATDGTETSPLSNTDTFVIDTRAPDTSIPRGPGTRSDEGDASFEYDSTEDGVSYECSLDGGPFRPCADSYEVNPGEHTLQVRSIDAAGNVDASPAEYTWTVVDTRAFAGGGCSAAPASSGLALLALLGLRRRTRRQNGR</sequence>
<feature type="domain" description="Bacterial Ig-like" evidence="7">
    <location>
        <begin position="868"/>
        <end position="943"/>
    </location>
</feature>
<evidence type="ECO:0000256" key="2">
    <source>
        <dbReference type="ARBA" id="ARBA00022737"/>
    </source>
</evidence>
<feature type="compositionally biased region" description="Low complexity" evidence="4">
    <location>
        <begin position="962"/>
        <end position="975"/>
    </location>
</feature>
<dbReference type="InterPro" id="IPR044016">
    <property type="entry name" value="Big_13"/>
</dbReference>
<dbReference type="NCBIfam" id="TIGR02232">
    <property type="entry name" value="myxo_disulf_rpt"/>
    <property type="match status" value="12"/>
</dbReference>
<feature type="region of interest" description="Disordered" evidence="4">
    <location>
        <begin position="950"/>
        <end position="975"/>
    </location>
</feature>
<organism evidence="8 9">
    <name type="scientific">Pyxidicoccus fallax</name>
    <dbReference type="NCBI Taxonomy" id="394095"/>
    <lineage>
        <taxon>Bacteria</taxon>
        <taxon>Pseudomonadati</taxon>
        <taxon>Myxococcota</taxon>
        <taxon>Myxococcia</taxon>
        <taxon>Myxococcales</taxon>
        <taxon>Cystobacterineae</taxon>
        <taxon>Myxococcaceae</taxon>
        <taxon>Pyxidicoccus</taxon>
    </lineage>
</organism>
<keyword evidence="9" id="KW-1185">Reference proteome</keyword>
<evidence type="ECO:0000256" key="1">
    <source>
        <dbReference type="ARBA" id="ARBA00022729"/>
    </source>
</evidence>
<dbReference type="PROSITE" id="PS51257">
    <property type="entry name" value="PROKAR_LIPOPROTEIN"/>
    <property type="match status" value="1"/>
</dbReference>
<dbReference type="AlphaFoldDB" id="A0A848LLY9"/>
<feature type="transmembrane region" description="Helical" evidence="5">
    <location>
        <begin position="1214"/>
        <end position="1237"/>
    </location>
</feature>
<feature type="region of interest" description="Disordered" evidence="4">
    <location>
        <begin position="1109"/>
        <end position="1154"/>
    </location>
</feature>
<proteinExistence type="predicted"/>
<dbReference type="Pfam" id="PF19077">
    <property type="entry name" value="Big_13"/>
    <property type="match status" value="4"/>
</dbReference>
<feature type="domain" description="Bacterial Ig-like" evidence="7">
    <location>
        <begin position="957"/>
        <end position="1036"/>
    </location>
</feature>
<protein>
    <submittedName>
        <fullName evidence="8">DUF4215 domain-containing protein</fullName>
    </submittedName>
</protein>
<evidence type="ECO:0000256" key="4">
    <source>
        <dbReference type="SAM" id="MobiDB-lite"/>
    </source>
</evidence>
<dbReference type="GO" id="GO:0006508">
    <property type="term" value="P:proteolysis"/>
    <property type="evidence" value="ECO:0007669"/>
    <property type="project" value="TreeGrafter"/>
</dbReference>
<evidence type="ECO:0000313" key="9">
    <source>
        <dbReference type="Proteomes" id="UP000518300"/>
    </source>
</evidence>
<dbReference type="InterPro" id="IPR013783">
    <property type="entry name" value="Ig-like_fold"/>
</dbReference>
<dbReference type="Gene3D" id="2.60.40.10">
    <property type="entry name" value="Immunoglobulins"/>
    <property type="match status" value="4"/>
</dbReference>
<dbReference type="Pfam" id="PF13948">
    <property type="entry name" value="DUF4215"/>
    <property type="match status" value="8"/>
</dbReference>
<accession>A0A848LLY9</accession>
<gene>
    <name evidence="8" type="ORF">HG543_27930</name>
</gene>
<keyword evidence="5" id="KW-1133">Transmembrane helix</keyword>
<dbReference type="GO" id="GO:0005615">
    <property type="term" value="C:extracellular space"/>
    <property type="evidence" value="ECO:0007669"/>
    <property type="project" value="TreeGrafter"/>
</dbReference>
<dbReference type="Proteomes" id="UP000518300">
    <property type="component" value="Unassembled WGS sequence"/>
</dbReference>
<dbReference type="InterPro" id="IPR043543">
    <property type="entry name" value="PAPPA/PAPPA2"/>
</dbReference>
<reference evidence="8 9" key="1">
    <citation type="submission" date="2020-04" db="EMBL/GenBank/DDBJ databases">
        <title>Draft genome of Pyxidicoccus fallax type strain.</title>
        <authorList>
            <person name="Whitworth D.E."/>
        </authorList>
    </citation>
    <scope>NUCLEOTIDE SEQUENCE [LARGE SCALE GENOMIC DNA]</scope>
    <source>
        <strain evidence="8 9">DSM 14698</strain>
    </source>
</reference>
<feature type="domain" description="Bacterial Ig-like" evidence="7">
    <location>
        <begin position="1046"/>
        <end position="1129"/>
    </location>
</feature>
<keyword evidence="3" id="KW-1015">Disulfide bond</keyword>